<dbReference type="Proteomes" id="UP001141552">
    <property type="component" value="Unassembled WGS sequence"/>
</dbReference>
<dbReference type="OrthoDB" id="1922941at2759"/>
<reference evidence="2" key="2">
    <citation type="journal article" date="2023" name="Plants (Basel)">
        <title>Annotation of the Turnera subulata (Passifloraceae) Draft Genome Reveals the S-Locus Evolved after the Divergence of Turneroideae from Passifloroideae in a Stepwise Manner.</title>
        <authorList>
            <person name="Henning P.M."/>
            <person name="Roalson E.H."/>
            <person name="Mir W."/>
            <person name="McCubbin A.G."/>
            <person name="Shore J.S."/>
        </authorList>
    </citation>
    <scope>NUCLEOTIDE SEQUENCE</scope>
    <source>
        <strain evidence="2">F60SS</strain>
    </source>
</reference>
<reference evidence="2" key="1">
    <citation type="submission" date="2022-02" db="EMBL/GenBank/DDBJ databases">
        <authorList>
            <person name="Henning P.M."/>
            <person name="McCubbin A.G."/>
            <person name="Shore J.S."/>
        </authorList>
    </citation>
    <scope>NUCLEOTIDE SEQUENCE</scope>
    <source>
        <strain evidence="2">F60SS</strain>
        <tissue evidence="2">Leaves</tissue>
    </source>
</reference>
<evidence type="ECO:0000313" key="2">
    <source>
        <dbReference type="EMBL" id="KAJ4836839.1"/>
    </source>
</evidence>
<gene>
    <name evidence="2" type="ORF">Tsubulata_018467</name>
</gene>
<feature type="transmembrane region" description="Helical" evidence="1">
    <location>
        <begin position="78"/>
        <end position="104"/>
    </location>
</feature>
<evidence type="ECO:0000256" key="1">
    <source>
        <dbReference type="SAM" id="Phobius"/>
    </source>
</evidence>
<evidence type="ECO:0008006" key="4">
    <source>
        <dbReference type="Google" id="ProtNLM"/>
    </source>
</evidence>
<keyword evidence="1" id="KW-0812">Transmembrane</keyword>
<dbReference type="PANTHER" id="PTHR46666">
    <property type="entry name" value="60S RIBOSOMAL L18A-LIKE PROTEIN"/>
    <property type="match status" value="1"/>
</dbReference>
<evidence type="ECO:0000313" key="3">
    <source>
        <dbReference type="Proteomes" id="UP001141552"/>
    </source>
</evidence>
<name>A0A9Q0FS74_9ROSI</name>
<protein>
    <recommendedName>
        <fullName evidence="4">60S ribosomal protein L18a-like protein</fullName>
    </recommendedName>
</protein>
<accession>A0A9Q0FS74</accession>
<proteinExistence type="predicted"/>
<sequence length="176" mass="19814">MDQGDSSAAVDHRKGNYVPIRDTEDPQLGLFDKPLPCCGCGLGWCSFLLGFLFPVTWYFAAVLYFGKYYHKDPRERSGLAACAIAVSVFYLVDYCFAACFHHIYSFCMYIGCVDHCARYFLVILATTGPPFHPPAVPVSTELDTTHGNWLRLKEPSSKRLYKYNVNALEVQAMRSA</sequence>
<keyword evidence="3" id="KW-1185">Reference proteome</keyword>
<dbReference type="AlphaFoldDB" id="A0A9Q0FS74"/>
<comment type="caution">
    <text evidence="2">The sequence shown here is derived from an EMBL/GenBank/DDBJ whole genome shotgun (WGS) entry which is preliminary data.</text>
</comment>
<dbReference type="PANTHER" id="PTHR46666:SF10">
    <property type="entry name" value="RIBOSOMAL PROTEIN L18AE FAMILY"/>
    <property type="match status" value="1"/>
</dbReference>
<keyword evidence="1" id="KW-1133">Transmembrane helix</keyword>
<feature type="transmembrane region" description="Helical" evidence="1">
    <location>
        <begin position="41"/>
        <end position="66"/>
    </location>
</feature>
<dbReference type="EMBL" id="JAKUCV010004009">
    <property type="protein sequence ID" value="KAJ4836839.1"/>
    <property type="molecule type" value="Genomic_DNA"/>
</dbReference>
<keyword evidence="1" id="KW-0472">Membrane</keyword>
<organism evidence="2 3">
    <name type="scientific">Turnera subulata</name>
    <dbReference type="NCBI Taxonomy" id="218843"/>
    <lineage>
        <taxon>Eukaryota</taxon>
        <taxon>Viridiplantae</taxon>
        <taxon>Streptophyta</taxon>
        <taxon>Embryophyta</taxon>
        <taxon>Tracheophyta</taxon>
        <taxon>Spermatophyta</taxon>
        <taxon>Magnoliopsida</taxon>
        <taxon>eudicotyledons</taxon>
        <taxon>Gunneridae</taxon>
        <taxon>Pentapetalae</taxon>
        <taxon>rosids</taxon>
        <taxon>fabids</taxon>
        <taxon>Malpighiales</taxon>
        <taxon>Passifloraceae</taxon>
        <taxon>Turnera</taxon>
    </lineage>
</organism>